<dbReference type="InterPro" id="IPR036388">
    <property type="entry name" value="WH-like_DNA-bd_sf"/>
</dbReference>
<dbReference type="STRING" id="500485.B6H9E8"/>
<dbReference type="HOGENOM" id="CLU_005533_11_0_1"/>
<gene>
    <name evidence="1" type="ORF">Pc16g10740</name>
    <name evidence="1" type="ORF">PCH_Pc16g10740</name>
</gene>
<dbReference type="PANTHER" id="PTHR43712">
    <property type="entry name" value="PUTATIVE (AFU_ORTHOLOGUE AFUA_4G14580)-RELATED"/>
    <property type="match status" value="1"/>
</dbReference>
<keyword evidence="2" id="KW-1185">Reference proteome</keyword>
<dbReference type="Gene3D" id="1.10.10.10">
    <property type="entry name" value="Winged helix-like DNA-binding domain superfamily/Winged helix DNA-binding domain"/>
    <property type="match status" value="1"/>
</dbReference>
<evidence type="ECO:0000313" key="1">
    <source>
        <dbReference type="EMBL" id="CAP93744.1"/>
    </source>
</evidence>
<organism evidence="1 2">
    <name type="scientific">Penicillium rubens (strain ATCC 28089 / DSM 1075 / NRRL 1951 / Wisconsin 54-1255)</name>
    <name type="common">Penicillium chrysogenum</name>
    <dbReference type="NCBI Taxonomy" id="500485"/>
    <lineage>
        <taxon>Eukaryota</taxon>
        <taxon>Fungi</taxon>
        <taxon>Dikarya</taxon>
        <taxon>Ascomycota</taxon>
        <taxon>Pezizomycotina</taxon>
        <taxon>Eurotiomycetes</taxon>
        <taxon>Eurotiomycetidae</taxon>
        <taxon>Eurotiales</taxon>
        <taxon>Aspergillaceae</taxon>
        <taxon>Penicillium</taxon>
        <taxon>Penicillium chrysogenum species complex</taxon>
    </lineage>
</organism>
<dbReference type="PANTHER" id="PTHR43712:SF15">
    <property type="entry name" value="MONODICTYPHENONE CLUSTER TRANSCRIPTIONAL COACTIVATOR MDPA"/>
    <property type="match status" value="1"/>
</dbReference>
<reference evidence="1 2" key="1">
    <citation type="journal article" date="2008" name="Nat. Biotechnol.">
        <title>Genome sequencing and analysis of the filamentous fungus Penicillium chrysogenum.</title>
        <authorList>
            <person name="van den Berg M.A."/>
            <person name="Albang R."/>
            <person name="Albermann K."/>
            <person name="Badger J.H."/>
            <person name="Daran J.-M."/>
            <person name="Driessen A.J.M."/>
            <person name="Garcia-Estrada C."/>
            <person name="Fedorova N.D."/>
            <person name="Harris D.M."/>
            <person name="Heijne W.H.M."/>
            <person name="Joardar V.S."/>
            <person name="Kiel J.A.K.W."/>
            <person name="Kovalchuk A."/>
            <person name="Martin J.F."/>
            <person name="Nierman W.C."/>
            <person name="Nijland J.G."/>
            <person name="Pronk J.T."/>
            <person name="Roubos J.A."/>
            <person name="van der Klei I.J."/>
            <person name="van Peij N.N.M.E."/>
            <person name="Veenhuis M."/>
            <person name="von Doehren H."/>
            <person name="Wagner C."/>
            <person name="Wortman J.R."/>
            <person name="Bovenberg R.A.L."/>
        </authorList>
    </citation>
    <scope>NUCLEOTIDE SEQUENCE [LARGE SCALE GENOMIC DNA]</scope>
    <source>
        <strain evidence="2">ATCC 28089 / DSM 1075 / NRRL 1951 / Wisconsin 54-1255</strain>
    </source>
</reference>
<dbReference type="BioCyc" id="PCHR:PC16G10740-MONOMER"/>
<dbReference type="InterPro" id="IPR036390">
    <property type="entry name" value="WH_DNA-bd_sf"/>
</dbReference>
<dbReference type="OMA" id="LLACIQW"/>
<dbReference type="EMBL" id="AM920431">
    <property type="protein sequence ID" value="CAP93744.1"/>
    <property type="molecule type" value="Genomic_DNA"/>
</dbReference>
<dbReference type="SUPFAM" id="SSF46785">
    <property type="entry name" value="Winged helix' DNA-binding domain"/>
    <property type="match status" value="1"/>
</dbReference>
<sequence>MANLAQLEAVSRDFSASIESLTALYRNERIDSPSAPGARLPQLIPTGAVSEAHRARESALASLTRLQVMLAGPTDLLQNLAWQTQLLACIQWLGDFQVPACIPLEGRAMIKDVSNLIGVPESQLCRVIRMAATGGFMQEPQPGYVSHSELSAAFVAKPSYLDAAMFLAETGVPAALHMATATKQYSDSAERNDGVPSSSLFATTSEAQLPRLHRQRQAYLRYGTGHFNQRICCSRGIPPVILSIYILLIRNLMKVGAQSTERVITLANQYPSLHFTVQLQSDKYDKCRTPNPRITISHRQPGSPQPILNAAVYILNFPFPAPGSPCTSFATQVTAELRAHLPALKLNRSATLVLTAPSLSDSAEGATLTRIHNLSLQQLAMQPQLGKSEVLDLLSGVDDGEGRLALVNQGLLVRHSIGARFACYYSVEEFLLTHNPVSSSAVVGLKLIPRNIQIVYKHQSSDSGSEPPAIRDAVYDITYDLGKRY</sequence>
<dbReference type="OrthoDB" id="1606438at2759"/>
<dbReference type="VEuPathDB" id="FungiDB:PCH_Pc16g10740"/>
<dbReference type="eggNOG" id="KOG3178">
    <property type="taxonomic scope" value="Eukaryota"/>
</dbReference>
<dbReference type="AlphaFoldDB" id="B6H9E8"/>
<proteinExistence type="predicted"/>
<protein>
    <submittedName>
        <fullName evidence="1">Pc16g10740 protein</fullName>
    </submittedName>
</protein>
<evidence type="ECO:0000313" key="2">
    <source>
        <dbReference type="Proteomes" id="UP000000724"/>
    </source>
</evidence>
<accession>B6H9E8</accession>
<dbReference type="Proteomes" id="UP000000724">
    <property type="component" value="Contig Pc00c16"/>
</dbReference>
<name>B6H9E8_PENRW</name>